<dbReference type="RefSeq" id="WP_111905487.1">
    <property type="nucleotide sequence ID" value="NZ_QLNP01000102.1"/>
</dbReference>
<dbReference type="Gene3D" id="3.40.50.720">
    <property type="entry name" value="NAD(P)-binding Rossmann-like Domain"/>
    <property type="match status" value="2"/>
</dbReference>
<evidence type="ECO:0000256" key="3">
    <source>
        <dbReference type="ARBA" id="ARBA00023027"/>
    </source>
</evidence>
<accession>A0A328HBL2</accession>
<evidence type="ECO:0000256" key="4">
    <source>
        <dbReference type="RuleBase" id="RU003719"/>
    </source>
</evidence>
<gene>
    <name evidence="7" type="ORF">DBZ45_19505</name>
</gene>
<dbReference type="SUPFAM" id="SSF51735">
    <property type="entry name" value="NAD(P)-binding Rossmann-fold domains"/>
    <property type="match status" value="1"/>
</dbReference>
<dbReference type="OrthoDB" id="4324715at2"/>
<comment type="similarity">
    <text evidence="1 4">Belongs to the D-isomer specific 2-hydroxyacid dehydrogenase family.</text>
</comment>
<reference evidence="7 8" key="1">
    <citation type="submission" date="2018-04" db="EMBL/GenBank/DDBJ databases">
        <title>Bacteria isolated from cave deposits of Manipur.</title>
        <authorList>
            <person name="Sahoo D."/>
            <person name="Sarangthem I."/>
            <person name="Nandeibam J."/>
        </authorList>
    </citation>
    <scope>NUCLEOTIDE SEQUENCE [LARGE SCALE GENOMIC DNA]</scope>
    <source>
        <strain evidence="8">mrc11</strain>
    </source>
</reference>
<organism evidence="7 8">
    <name type="scientific">Arthrobacter globiformis</name>
    <dbReference type="NCBI Taxonomy" id="1665"/>
    <lineage>
        <taxon>Bacteria</taxon>
        <taxon>Bacillati</taxon>
        <taxon>Actinomycetota</taxon>
        <taxon>Actinomycetes</taxon>
        <taxon>Micrococcales</taxon>
        <taxon>Micrococcaceae</taxon>
        <taxon>Arthrobacter</taxon>
    </lineage>
</organism>
<comment type="caution">
    <text evidence="7">The sequence shown here is derived from an EMBL/GenBank/DDBJ whole genome shotgun (WGS) entry which is preliminary data.</text>
</comment>
<evidence type="ECO:0000259" key="6">
    <source>
        <dbReference type="Pfam" id="PF02826"/>
    </source>
</evidence>
<dbReference type="InterPro" id="IPR036291">
    <property type="entry name" value="NAD(P)-bd_dom_sf"/>
</dbReference>
<dbReference type="GO" id="GO:0030267">
    <property type="term" value="F:glyoxylate reductase (NADPH) activity"/>
    <property type="evidence" value="ECO:0007669"/>
    <property type="project" value="TreeGrafter"/>
</dbReference>
<dbReference type="InterPro" id="IPR050223">
    <property type="entry name" value="D-isomer_2-hydroxyacid_DH"/>
</dbReference>
<dbReference type="Pfam" id="PF00389">
    <property type="entry name" value="2-Hacid_dh"/>
    <property type="match status" value="1"/>
</dbReference>
<dbReference type="EMBL" id="QLNP01000102">
    <property type="protein sequence ID" value="RAM35571.1"/>
    <property type="molecule type" value="Genomic_DNA"/>
</dbReference>
<sequence>MRIVIADSNLMPQRATFEAALPEGTVTSWHDSWNEHSVLTDLKDADVYVGPKFTAAMGAEARNLRLVHVAGAGYDGIDADALPAGSVCANTFHHEGSIAEHIATVLVALRRNLLGQDAALRTGVWSSSVYSPDIRQPETLRGAVVTFLGFGHIGSAAWKLLQAFGAEGIAITRSGSVDAEENSLRWTGATDRLGEALSESDVLVVSIPLDAGTTSLIGAAELDDLGPDGQIVNVARGPVVDETALYEALKDRRIAGAAIDVWYQYPGSDGRGEPSALPFGRLDNVVMTPHSSGVTAETFRGRAREIAENITRLSANQPLKNVVISR</sequence>
<name>A0A328HBL2_ARTGO</name>
<evidence type="ECO:0000259" key="5">
    <source>
        <dbReference type="Pfam" id="PF00389"/>
    </source>
</evidence>
<feature type="domain" description="D-isomer specific 2-hydroxyacid dehydrogenase catalytic" evidence="5">
    <location>
        <begin position="32"/>
        <end position="323"/>
    </location>
</feature>
<dbReference type="AlphaFoldDB" id="A0A328HBL2"/>
<evidence type="ECO:0000256" key="2">
    <source>
        <dbReference type="ARBA" id="ARBA00023002"/>
    </source>
</evidence>
<dbReference type="CDD" id="cd12165">
    <property type="entry name" value="2-Hacid_dh_6"/>
    <property type="match status" value="1"/>
</dbReference>
<dbReference type="PANTHER" id="PTHR10996">
    <property type="entry name" value="2-HYDROXYACID DEHYDROGENASE-RELATED"/>
    <property type="match status" value="1"/>
</dbReference>
<feature type="domain" description="D-isomer specific 2-hydroxyacid dehydrogenase NAD-binding" evidence="6">
    <location>
        <begin position="105"/>
        <end position="291"/>
    </location>
</feature>
<dbReference type="InterPro" id="IPR006139">
    <property type="entry name" value="D-isomer_2_OHA_DH_cat_dom"/>
</dbReference>
<keyword evidence="2 4" id="KW-0560">Oxidoreductase</keyword>
<evidence type="ECO:0000313" key="7">
    <source>
        <dbReference type="EMBL" id="RAM35571.1"/>
    </source>
</evidence>
<proteinExistence type="inferred from homology"/>
<dbReference type="PANTHER" id="PTHR10996:SF178">
    <property type="entry name" value="2-HYDROXYACID DEHYDROGENASE YGL185C-RELATED"/>
    <property type="match status" value="1"/>
</dbReference>
<dbReference type="Proteomes" id="UP000249166">
    <property type="component" value="Unassembled WGS sequence"/>
</dbReference>
<evidence type="ECO:0000313" key="8">
    <source>
        <dbReference type="Proteomes" id="UP000249166"/>
    </source>
</evidence>
<evidence type="ECO:0000256" key="1">
    <source>
        <dbReference type="ARBA" id="ARBA00005854"/>
    </source>
</evidence>
<dbReference type="GO" id="GO:0051287">
    <property type="term" value="F:NAD binding"/>
    <property type="evidence" value="ECO:0007669"/>
    <property type="project" value="InterPro"/>
</dbReference>
<keyword evidence="3" id="KW-0520">NAD</keyword>
<dbReference type="Pfam" id="PF02826">
    <property type="entry name" value="2-Hacid_dh_C"/>
    <property type="match status" value="1"/>
</dbReference>
<dbReference type="GO" id="GO:0016618">
    <property type="term" value="F:hydroxypyruvate reductase [NAD(P)H] activity"/>
    <property type="evidence" value="ECO:0007669"/>
    <property type="project" value="TreeGrafter"/>
</dbReference>
<protein>
    <submittedName>
        <fullName evidence="7">Hydroxyacid dehydrogenase</fullName>
    </submittedName>
</protein>
<dbReference type="InterPro" id="IPR006140">
    <property type="entry name" value="D-isomer_DH_NAD-bd"/>
</dbReference>
<dbReference type="SUPFAM" id="SSF52283">
    <property type="entry name" value="Formate/glycerate dehydrogenase catalytic domain-like"/>
    <property type="match status" value="1"/>
</dbReference>
<dbReference type="GO" id="GO:0005829">
    <property type="term" value="C:cytosol"/>
    <property type="evidence" value="ECO:0007669"/>
    <property type="project" value="TreeGrafter"/>
</dbReference>